<accession>A0ABX9NAK1</accession>
<feature type="transmembrane region" description="Helical" evidence="1">
    <location>
        <begin position="28"/>
        <end position="49"/>
    </location>
</feature>
<dbReference type="EMBL" id="QWEE01000011">
    <property type="protein sequence ID" value="RII94362.1"/>
    <property type="molecule type" value="Genomic_DNA"/>
</dbReference>
<keyword evidence="3" id="KW-1185">Reference proteome</keyword>
<gene>
    <name evidence="2" type="ORF">DZF98_01770</name>
</gene>
<sequence length="93" mass="10034">MIIALSNVILISGVAFGRADSRPWISRLARVGVVLALVVLGLHLLEGVWRLDQGVIAVSLLLSVAFDAVVLVAFSAEQFTKHGTAERQDRPNE</sequence>
<organism evidence="2 3">
    <name type="scientific">Clavibacter californiensis</name>
    <dbReference type="NCBI Taxonomy" id="1401995"/>
    <lineage>
        <taxon>Bacteria</taxon>
        <taxon>Bacillati</taxon>
        <taxon>Actinomycetota</taxon>
        <taxon>Actinomycetes</taxon>
        <taxon>Micrococcales</taxon>
        <taxon>Microbacteriaceae</taxon>
        <taxon>Clavibacter</taxon>
    </lineage>
</organism>
<evidence type="ECO:0000313" key="3">
    <source>
        <dbReference type="Proteomes" id="UP000265355"/>
    </source>
</evidence>
<keyword evidence="1" id="KW-0812">Transmembrane</keyword>
<evidence type="ECO:0000313" key="2">
    <source>
        <dbReference type="EMBL" id="RII94362.1"/>
    </source>
</evidence>
<comment type="caution">
    <text evidence="2">The sequence shown here is derived from an EMBL/GenBank/DDBJ whole genome shotgun (WGS) entry which is preliminary data.</text>
</comment>
<feature type="transmembrane region" description="Helical" evidence="1">
    <location>
        <begin position="55"/>
        <end position="74"/>
    </location>
</feature>
<protein>
    <submittedName>
        <fullName evidence="2">Uncharacterized protein</fullName>
    </submittedName>
</protein>
<keyword evidence="1" id="KW-0472">Membrane</keyword>
<keyword evidence="1" id="KW-1133">Transmembrane helix</keyword>
<reference evidence="2 3" key="1">
    <citation type="submission" date="2018-08" db="EMBL/GenBank/DDBJ databases">
        <title>Genome Sequence of Clavibacter michiganensis Subspecies type strains, and the Atypical Peach-Colored Strains Isolated from Tomato.</title>
        <authorList>
            <person name="Osdaghi E."/>
            <person name="Portier P."/>
            <person name="Briand M."/>
            <person name="Jacques M.-A."/>
        </authorList>
    </citation>
    <scope>NUCLEOTIDE SEQUENCE [LARGE SCALE GENOMIC DNA]</scope>
    <source>
        <strain evidence="2 3">CFBP 8216</strain>
    </source>
</reference>
<evidence type="ECO:0000256" key="1">
    <source>
        <dbReference type="SAM" id="Phobius"/>
    </source>
</evidence>
<proteinExistence type="predicted"/>
<dbReference type="Proteomes" id="UP000265355">
    <property type="component" value="Unassembled WGS sequence"/>
</dbReference>
<name>A0ABX9NAK1_9MICO</name>
<dbReference type="RefSeq" id="WP_104235860.1">
    <property type="nucleotide sequence ID" value="NZ_CP040792.1"/>
</dbReference>